<dbReference type="EMBL" id="FN595238">
    <property type="protein sequence ID" value="CCB47499.1"/>
    <property type="molecule type" value="Genomic_DNA"/>
</dbReference>
<protein>
    <submittedName>
        <fullName evidence="1">Uncharacterized protein</fullName>
    </submittedName>
</protein>
<dbReference type="AlphaFoldDB" id="F6H5L0"/>
<dbReference type="HOGENOM" id="CLU_3360730_0_0_1"/>
<gene>
    <name evidence="1" type="ordered locus">VIT_02s0241g00030</name>
</gene>
<evidence type="ECO:0000313" key="1">
    <source>
        <dbReference type="EMBL" id="CCB47499.1"/>
    </source>
</evidence>
<proteinExistence type="predicted"/>
<evidence type="ECO:0000313" key="2">
    <source>
        <dbReference type="Proteomes" id="UP000009183"/>
    </source>
</evidence>
<dbReference type="Proteomes" id="UP000009183">
    <property type="component" value="Chromosome 2"/>
</dbReference>
<name>F6H5L0_VITVI</name>
<reference evidence="2" key="1">
    <citation type="journal article" date="2007" name="Nature">
        <title>The grapevine genome sequence suggests ancestral hexaploidization in major angiosperm phyla.</title>
        <authorList>
            <consortium name="The French-Italian Public Consortium for Grapevine Genome Characterization."/>
            <person name="Jaillon O."/>
            <person name="Aury J.-M."/>
            <person name="Noel B."/>
            <person name="Policriti A."/>
            <person name="Clepet C."/>
            <person name="Casagrande A."/>
            <person name="Choisne N."/>
            <person name="Aubourg S."/>
            <person name="Vitulo N."/>
            <person name="Jubin C."/>
            <person name="Vezzi A."/>
            <person name="Legeai F."/>
            <person name="Hugueney P."/>
            <person name="Dasilva C."/>
            <person name="Horner D."/>
            <person name="Mica E."/>
            <person name="Jublot D."/>
            <person name="Poulain J."/>
            <person name="Bruyere C."/>
            <person name="Billault A."/>
            <person name="Segurens B."/>
            <person name="Gouyvenoux M."/>
            <person name="Ugarte E."/>
            <person name="Cattonaro F."/>
            <person name="Anthouard V."/>
            <person name="Vico V."/>
            <person name="Del Fabbro C."/>
            <person name="Alaux M."/>
            <person name="Di Gaspero G."/>
            <person name="Dumas V."/>
            <person name="Felice N."/>
            <person name="Paillard S."/>
            <person name="Juman I."/>
            <person name="Moroldo M."/>
            <person name="Scalabrin S."/>
            <person name="Canaguier A."/>
            <person name="Le Clainche I."/>
            <person name="Malacrida G."/>
            <person name="Durand E."/>
            <person name="Pesole G."/>
            <person name="Laucou V."/>
            <person name="Chatelet P."/>
            <person name="Merdinoglu D."/>
            <person name="Delledonne M."/>
            <person name="Pezzotti M."/>
            <person name="Lecharny A."/>
            <person name="Scarpelli C."/>
            <person name="Artiguenave F."/>
            <person name="Pe M.E."/>
            <person name="Valle G."/>
            <person name="Morgante M."/>
            <person name="Caboche M."/>
            <person name="Adam-Blondon A.-F."/>
            <person name="Weissenbach J."/>
            <person name="Quetier F."/>
            <person name="Wincker P."/>
        </authorList>
    </citation>
    <scope>NUCLEOTIDE SEQUENCE [LARGE SCALE GENOMIC DNA]</scope>
    <source>
        <strain evidence="2">cv. Pinot noir / PN40024</strain>
    </source>
</reference>
<keyword evidence="2" id="KW-1185">Reference proteome</keyword>
<sequence length="36" mass="4051">MLGDKAKVTLLQSSPTVITFMELTRAIGIKRSFLQR</sequence>
<dbReference type="InParanoid" id="F6H5L0"/>
<accession>F6H5L0</accession>
<organism evidence="1 2">
    <name type="scientific">Vitis vinifera</name>
    <name type="common">Grape</name>
    <dbReference type="NCBI Taxonomy" id="29760"/>
    <lineage>
        <taxon>Eukaryota</taxon>
        <taxon>Viridiplantae</taxon>
        <taxon>Streptophyta</taxon>
        <taxon>Embryophyta</taxon>
        <taxon>Tracheophyta</taxon>
        <taxon>Spermatophyta</taxon>
        <taxon>Magnoliopsida</taxon>
        <taxon>eudicotyledons</taxon>
        <taxon>Gunneridae</taxon>
        <taxon>Pentapetalae</taxon>
        <taxon>rosids</taxon>
        <taxon>Vitales</taxon>
        <taxon>Vitaceae</taxon>
        <taxon>Viteae</taxon>
        <taxon>Vitis</taxon>
    </lineage>
</organism>
<dbReference type="PaxDb" id="29760-VIT_02s0241g00030.t01"/>